<organism evidence="1">
    <name type="scientific">Sporolactobacillus sp. Y61</name>
    <dbReference type="NCBI Taxonomy" id="3160863"/>
    <lineage>
        <taxon>Bacteria</taxon>
        <taxon>Bacillati</taxon>
        <taxon>Bacillota</taxon>
        <taxon>Bacilli</taxon>
        <taxon>Bacillales</taxon>
        <taxon>Sporolactobacillaceae</taxon>
        <taxon>Sporolactobacillus</taxon>
    </lineage>
</organism>
<dbReference type="PROSITE" id="PS01228">
    <property type="entry name" value="COF_1"/>
    <property type="match status" value="1"/>
</dbReference>
<dbReference type="AlphaFoldDB" id="A0AAU8IFQ2"/>
<sequence length="91" mass="10618">MWCCSNNLFLLNRSCLIFKSGFPFFQMYQCYNKMKKGGIVMNPDQRICAFVFDLDGTLLNSRKEISERTQNALLRCAQTGKHLFIISREHS</sequence>
<dbReference type="GO" id="GO:0016787">
    <property type="term" value="F:hydrolase activity"/>
    <property type="evidence" value="ECO:0007669"/>
    <property type="project" value="UniProtKB-KW"/>
</dbReference>
<protein>
    <submittedName>
        <fullName evidence="1">HAD hydrolase family protein</fullName>
    </submittedName>
</protein>
<dbReference type="EMBL" id="CP159510">
    <property type="protein sequence ID" value="XCJ17350.1"/>
    <property type="molecule type" value="Genomic_DNA"/>
</dbReference>
<dbReference type="RefSeq" id="WP_353948602.1">
    <property type="nucleotide sequence ID" value="NZ_CP159510.1"/>
</dbReference>
<name>A0AAU8IFQ2_9BACL</name>
<gene>
    <name evidence="1" type="ORF">ABNN70_02140</name>
</gene>
<dbReference type="Pfam" id="PF08282">
    <property type="entry name" value="Hydrolase_3"/>
    <property type="match status" value="1"/>
</dbReference>
<proteinExistence type="predicted"/>
<accession>A0AAU8IFQ2</accession>
<reference evidence="1" key="1">
    <citation type="submission" date="2024-06" db="EMBL/GenBank/DDBJ databases">
        <authorList>
            <person name="Fan A."/>
            <person name="Zhang F.Y."/>
            <person name="Zhang L."/>
        </authorList>
    </citation>
    <scope>NUCLEOTIDE SEQUENCE</scope>
    <source>
        <strain evidence="1">Y61</strain>
    </source>
</reference>
<evidence type="ECO:0000313" key="1">
    <source>
        <dbReference type="EMBL" id="XCJ17350.1"/>
    </source>
</evidence>
<dbReference type="InterPro" id="IPR036412">
    <property type="entry name" value="HAD-like_sf"/>
</dbReference>
<dbReference type="SUPFAM" id="SSF56784">
    <property type="entry name" value="HAD-like"/>
    <property type="match status" value="1"/>
</dbReference>
<dbReference type="Gene3D" id="3.40.50.1000">
    <property type="entry name" value="HAD superfamily/HAD-like"/>
    <property type="match status" value="1"/>
</dbReference>
<dbReference type="InterPro" id="IPR023214">
    <property type="entry name" value="HAD_sf"/>
</dbReference>
<keyword evidence="1" id="KW-0378">Hydrolase</keyword>